<name>A0ACC3B0J8_9EURO</name>
<reference evidence="1 2" key="1">
    <citation type="journal article" date="2023" name="ACS Omega">
        <title>Identification of the Neoaspergillic Acid Biosynthesis Gene Cluster by Establishing an In Vitro CRISPR-Ribonucleoprotein Genetic System in Aspergillus melleus.</title>
        <authorList>
            <person name="Yuan B."/>
            <person name="Grau M.F."/>
            <person name="Murata R.M."/>
            <person name="Torok T."/>
            <person name="Venkateswaran K."/>
            <person name="Stajich J.E."/>
            <person name="Wang C.C.C."/>
        </authorList>
    </citation>
    <scope>NUCLEOTIDE SEQUENCE [LARGE SCALE GENOMIC DNA]</scope>
    <source>
        <strain evidence="1 2">IMV 1140</strain>
    </source>
</reference>
<evidence type="ECO:0000313" key="2">
    <source>
        <dbReference type="Proteomes" id="UP001177260"/>
    </source>
</evidence>
<keyword evidence="2" id="KW-1185">Reference proteome</keyword>
<proteinExistence type="predicted"/>
<sequence length="489" mass="55004">MHSPSVSVVIPPPTVNLDSYDFLERTCDDILSRQASFGSSFDDYSENRMMGGSYGPVNGTVDRSHLRNDSEHARSPYFAPLNPSKKRTVSIRHIMRIDSESDDEEFVEEEEEEEEKEDKGGEANVLDTLNSAPSRRAISNSKEEEIEASENNHVLAEMEANAFAQVDEEVQERLIHSISGHPFFRDDAYPVKRSERREFVNHMRKAATDVGIDEGTIKSIIAYVKKLYLTSSGCGHVCESGSEYGDEIDDEPAQTTKSARQRKEDRKRKRSDSAKSTNRRSKKTTNSANATDCQGVKTKYTKVEVHSEKTAKPVLDPASSKAQLFETASDPPRTARDMIHLNSSDSDESALSTPTNRRNNPVNRDESKRSRRPLSTKQRNSIIPSDSEKHARLSEAGATQRLMNEELPQQGLDSSRLDPAVSKTSKTRRRRKRRSQKTLKAPNSVKLQEPRTEAQKTSQYTSTVAPQQSKPVAAPQPNIDDFDYYDLDF</sequence>
<dbReference type="EMBL" id="JAOPJF010000038">
    <property type="protein sequence ID" value="KAK1143610.1"/>
    <property type="molecule type" value="Genomic_DNA"/>
</dbReference>
<evidence type="ECO:0000313" key="1">
    <source>
        <dbReference type="EMBL" id="KAK1143610.1"/>
    </source>
</evidence>
<accession>A0ACC3B0J8</accession>
<comment type="caution">
    <text evidence="1">The sequence shown here is derived from an EMBL/GenBank/DDBJ whole genome shotgun (WGS) entry which is preliminary data.</text>
</comment>
<gene>
    <name evidence="1" type="ORF">N8T08_006220</name>
</gene>
<dbReference type="Proteomes" id="UP001177260">
    <property type="component" value="Unassembled WGS sequence"/>
</dbReference>
<organism evidence="1 2">
    <name type="scientific">Aspergillus melleus</name>
    <dbReference type="NCBI Taxonomy" id="138277"/>
    <lineage>
        <taxon>Eukaryota</taxon>
        <taxon>Fungi</taxon>
        <taxon>Dikarya</taxon>
        <taxon>Ascomycota</taxon>
        <taxon>Pezizomycotina</taxon>
        <taxon>Eurotiomycetes</taxon>
        <taxon>Eurotiomycetidae</taxon>
        <taxon>Eurotiales</taxon>
        <taxon>Aspergillaceae</taxon>
        <taxon>Aspergillus</taxon>
        <taxon>Aspergillus subgen. Circumdati</taxon>
    </lineage>
</organism>
<protein>
    <submittedName>
        <fullName evidence="1">Uncharacterized protein</fullName>
    </submittedName>
</protein>